<dbReference type="Pfam" id="PF02080">
    <property type="entry name" value="TrkA_C"/>
    <property type="match status" value="1"/>
</dbReference>
<dbReference type="PRINTS" id="PR00335">
    <property type="entry name" value="KUPTAKETRKA"/>
</dbReference>
<keyword evidence="4" id="KW-0630">Potassium</keyword>
<feature type="domain" description="RCK N-terminal" evidence="7">
    <location>
        <begin position="231"/>
        <end position="349"/>
    </location>
</feature>
<proteinExistence type="predicted"/>
<dbReference type="InterPro" id="IPR036291">
    <property type="entry name" value="NAD(P)-bd_dom_sf"/>
</dbReference>
<keyword evidence="10" id="KW-1185">Reference proteome</keyword>
<dbReference type="InterPro" id="IPR050721">
    <property type="entry name" value="Trk_Ktr_HKT_K-transport"/>
</dbReference>
<organism evidence="9 10">
    <name type="scientific">Verticiella sediminum</name>
    <dbReference type="NCBI Taxonomy" id="1247510"/>
    <lineage>
        <taxon>Bacteria</taxon>
        <taxon>Pseudomonadati</taxon>
        <taxon>Pseudomonadota</taxon>
        <taxon>Betaproteobacteria</taxon>
        <taxon>Burkholderiales</taxon>
        <taxon>Alcaligenaceae</taxon>
        <taxon>Verticiella</taxon>
    </lineage>
</organism>
<sequence>MRILILGAGRVGSSVAENLVSEHNDITLVDLDAALLASLQERLDLRVVAGNCTHISVLEAAGAHDADMLIACTASDEANLVACRVARLIFNVPQRIARIRSQEFYERPEIIGPEGFCIDNLISPERSVTTYLQRLIEFPQALQVVDFADGQVTLALVQVDKRSAMAHQLAGDIAELLPGVKAHILLLFRNDKPIEVSPRTVVEANDELLILVDARHARRALQELRAGARQARRVMIAGGGNIGSRLAHELAAEGYAVKVLEHDLARCEKLSTLLPHKVLVLHGDATDEALLEDENIEGTDVFLALTNDDENNIMSSLLAKRMGARRVMALIGRRSYGELMEGSRIDVAVAPDQATIGELLRHVRRGDVVAVHKLRRGATEAIEAIAHGEPASSKVVGRRVSQIKMPAGAAIGALVRGEQILTPSDDPVLQSGDHVIMLVTRRRVIPAVEALFQVSASFF</sequence>
<dbReference type="InterPro" id="IPR036721">
    <property type="entry name" value="RCK_C_sf"/>
</dbReference>
<accession>A0A556AMQ1</accession>
<dbReference type="PROSITE" id="PS51202">
    <property type="entry name" value="RCK_C"/>
    <property type="match status" value="2"/>
</dbReference>
<dbReference type="OrthoDB" id="9775180at2"/>
<feature type="domain" description="RCK C-terminal" evidence="8">
    <location>
        <begin position="142"/>
        <end position="227"/>
    </location>
</feature>
<evidence type="ECO:0000256" key="4">
    <source>
        <dbReference type="ARBA" id="ARBA00022958"/>
    </source>
</evidence>
<dbReference type="GO" id="GO:0015079">
    <property type="term" value="F:potassium ion transmembrane transporter activity"/>
    <property type="evidence" value="ECO:0007669"/>
    <property type="project" value="InterPro"/>
</dbReference>
<dbReference type="SUPFAM" id="SSF116726">
    <property type="entry name" value="TrkA C-terminal domain-like"/>
    <property type="match status" value="2"/>
</dbReference>
<evidence type="ECO:0000256" key="5">
    <source>
        <dbReference type="ARBA" id="ARBA00023027"/>
    </source>
</evidence>
<dbReference type="InterPro" id="IPR003148">
    <property type="entry name" value="RCK_N"/>
</dbReference>
<dbReference type="InterPro" id="IPR006037">
    <property type="entry name" value="RCK_C"/>
</dbReference>
<evidence type="ECO:0000259" key="8">
    <source>
        <dbReference type="PROSITE" id="PS51202"/>
    </source>
</evidence>
<dbReference type="SUPFAM" id="SSF51735">
    <property type="entry name" value="NAD(P)-binding Rossmann-fold domains"/>
    <property type="match status" value="2"/>
</dbReference>
<keyword evidence="6" id="KW-0406">Ion transport</keyword>
<feature type="domain" description="RCK N-terminal" evidence="7">
    <location>
        <begin position="1"/>
        <end position="122"/>
    </location>
</feature>
<keyword evidence="3" id="KW-0633">Potassium transport</keyword>
<dbReference type="GO" id="GO:0005886">
    <property type="term" value="C:plasma membrane"/>
    <property type="evidence" value="ECO:0007669"/>
    <property type="project" value="InterPro"/>
</dbReference>
<dbReference type="EMBL" id="VLTJ01000025">
    <property type="protein sequence ID" value="TSH94147.1"/>
    <property type="molecule type" value="Genomic_DNA"/>
</dbReference>
<gene>
    <name evidence="9" type="primary">trkA</name>
    <name evidence="9" type="ORF">FOZ76_12580</name>
</gene>
<evidence type="ECO:0000256" key="2">
    <source>
        <dbReference type="ARBA" id="ARBA00022448"/>
    </source>
</evidence>
<feature type="domain" description="RCK C-terminal" evidence="8">
    <location>
        <begin position="369"/>
        <end position="454"/>
    </location>
</feature>
<dbReference type="NCBIfam" id="NF007030">
    <property type="entry name" value="PRK09496.1-1"/>
    <property type="match status" value="1"/>
</dbReference>
<evidence type="ECO:0000256" key="3">
    <source>
        <dbReference type="ARBA" id="ARBA00022538"/>
    </source>
</evidence>
<dbReference type="Pfam" id="PF02254">
    <property type="entry name" value="TrkA_N"/>
    <property type="match status" value="2"/>
</dbReference>
<reference evidence="9 10" key="1">
    <citation type="submission" date="2019-07" db="EMBL/GenBank/DDBJ databases">
        <title>Qingshengfaniella alkalisoli gen. nov., sp. nov., isolated from saline soil.</title>
        <authorList>
            <person name="Xu L."/>
            <person name="Huang X.-X."/>
            <person name="Sun J.-Q."/>
        </authorList>
    </citation>
    <scope>NUCLEOTIDE SEQUENCE [LARGE SCALE GENOMIC DNA]</scope>
    <source>
        <strain evidence="9 10">DSM 27279</strain>
    </source>
</reference>
<evidence type="ECO:0000259" key="7">
    <source>
        <dbReference type="PROSITE" id="PS51201"/>
    </source>
</evidence>
<evidence type="ECO:0000256" key="6">
    <source>
        <dbReference type="ARBA" id="ARBA00023065"/>
    </source>
</evidence>
<dbReference type="NCBIfam" id="NF007031">
    <property type="entry name" value="PRK09496.1-2"/>
    <property type="match status" value="1"/>
</dbReference>
<evidence type="ECO:0000256" key="1">
    <source>
        <dbReference type="ARBA" id="ARBA00017378"/>
    </source>
</evidence>
<protein>
    <recommendedName>
        <fullName evidence="1">Trk system potassium uptake protein TrkA</fullName>
    </recommendedName>
</protein>
<dbReference type="FunFam" id="3.40.50.720:FF:000042">
    <property type="entry name" value="Trk system potassium transporter TrkA"/>
    <property type="match status" value="1"/>
</dbReference>
<dbReference type="Proteomes" id="UP000318405">
    <property type="component" value="Unassembled WGS sequence"/>
</dbReference>
<dbReference type="Gene3D" id="3.40.50.720">
    <property type="entry name" value="NAD(P)-binding Rossmann-like Domain"/>
    <property type="match status" value="2"/>
</dbReference>
<dbReference type="NCBIfam" id="NF007032">
    <property type="entry name" value="PRK09496.1-4"/>
    <property type="match status" value="1"/>
</dbReference>
<dbReference type="InterPro" id="IPR006036">
    <property type="entry name" value="K_uptake_TrkA"/>
</dbReference>
<comment type="caution">
    <text evidence="9">The sequence shown here is derived from an EMBL/GenBank/DDBJ whole genome shotgun (WGS) entry which is preliminary data.</text>
</comment>
<dbReference type="AlphaFoldDB" id="A0A556AMQ1"/>
<dbReference type="NCBIfam" id="NF007039">
    <property type="entry name" value="PRK09496.3-2"/>
    <property type="match status" value="1"/>
</dbReference>
<keyword evidence="5" id="KW-0520">NAD</keyword>
<keyword evidence="2" id="KW-0813">Transport</keyword>
<evidence type="ECO:0000313" key="9">
    <source>
        <dbReference type="EMBL" id="TSH94147.1"/>
    </source>
</evidence>
<name>A0A556AMQ1_9BURK</name>
<dbReference type="PROSITE" id="PS51201">
    <property type="entry name" value="RCK_N"/>
    <property type="match status" value="2"/>
</dbReference>
<dbReference type="Gene3D" id="3.30.70.1450">
    <property type="entry name" value="Regulator of K+ conductance, C-terminal domain"/>
    <property type="match status" value="2"/>
</dbReference>
<dbReference type="PANTHER" id="PTHR43833:SF5">
    <property type="entry name" value="TRK SYSTEM POTASSIUM UPTAKE PROTEIN TRKA"/>
    <property type="match status" value="1"/>
</dbReference>
<evidence type="ECO:0000313" key="10">
    <source>
        <dbReference type="Proteomes" id="UP000318405"/>
    </source>
</evidence>
<dbReference type="PANTHER" id="PTHR43833">
    <property type="entry name" value="POTASSIUM CHANNEL PROTEIN 2-RELATED-RELATED"/>
    <property type="match status" value="1"/>
</dbReference>
<dbReference type="RefSeq" id="WP_143948621.1">
    <property type="nucleotide sequence ID" value="NZ_BAABMB010000006.1"/>
</dbReference>